<dbReference type="RefSeq" id="XP_009218203.1">
    <property type="nucleotide sequence ID" value="XM_009219939.1"/>
</dbReference>
<sequence length="413" mass="45505">MSTGAPDWAMGAVLLTLGIFGAKLLYTASSDKVKSIRNTHRRVIMLSWAGMPNGRVHDCQTGSAPAQYWPCHHSRHHEKALKCWESPSSLATILNRAWRLSERDPRYLDDVPIQLPFSGTYICTDVRTVLAFIVCTVAENKSSSWSPRHLSFGTTRVSRERLGPLTFCRIQGQFQERRSRLTKSELERLLDGYPPWYRETFTTRAGTVRLAFPTVSEADISRGGWIAAVGLMDVSVQSQAPLAVYTCPAGSEPERPAFRSNGVVFRSAVARCRDHIANNIQPHFPADVNVAAAVVMLEHLMVEKTGSGIPSPGRFGPRWSDSVPPLPHLSGPDCRFVMKNLNGYQPLDATDVARYGPILLPAMAAVVHGAYEVVQYLKDVGVELRAPPEFGSLDNEVFLKDCVTVLPPAPAKG</sequence>
<dbReference type="AlphaFoldDB" id="J3NLL9"/>
<name>J3NLL9_GAET3</name>
<evidence type="ECO:0000313" key="3">
    <source>
        <dbReference type="Proteomes" id="UP000006039"/>
    </source>
</evidence>
<proteinExistence type="predicted"/>
<dbReference type="Proteomes" id="UP000006039">
    <property type="component" value="Unassembled WGS sequence"/>
</dbReference>
<dbReference type="EnsemblFungi" id="EJT82194">
    <property type="protein sequence ID" value="EJT82194"/>
    <property type="gene ID" value="GGTG_02168"/>
</dbReference>
<reference evidence="2" key="4">
    <citation type="journal article" date="2015" name="G3 (Bethesda)">
        <title>Genome sequences of three phytopathogenic species of the Magnaporthaceae family of fungi.</title>
        <authorList>
            <person name="Okagaki L.H."/>
            <person name="Nunes C.C."/>
            <person name="Sailsbery J."/>
            <person name="Clay B."/>
            <person name="Brown D."/>
            <person name="John T."/>
            <person name="Oh Y."/>
            <person name="Young N."/>
            <person name="Fitzgerald M."/>
            <person name="Haas B.J."/>
            <person name="Zeng Q."/>
            <person name="Young S."/>
            <person name="Adiconis X."/>
            <person name="Fan L."/>
            <person name="Levin J.Z."/>
            <person name="Mitchell T.K."/>
            <person name="Okubara P.A."/>
            <person name="Farman M.L."/>
            <person name="Kohn L.M."/>
            <person name="Birren B."/>
            <person name="Ma L.-J."/>
            <person name="Dean R.A."/>
        </authorList>
    </citation>
    <scope>NUCLEOTIDE SEQUENCE</scope>
    <source>
        <strain evidence="2">R3-111a-1</strain>
    </source>
</reference>
<keyword evidence="3" id="KW-1185">Reference proteome</keyword>
<organism evidence="1">
    <name type="scientific">Gaeumannomyces tritici (strain R3-111a-1)</name>
    <name type="common">Wheat and barley take-all root rot fungus</name>
    <name type="synonym">Gaeumannomyces graminis var. tritici</name>
    <dbReference type="NCBI Taxonomy" id="644352"/>
    <lineage>
        <taxon>Eukaryota</taxon>
        <taxon>Fungi</taxon>
        <taxon>Dikarya</taxon>
        <taxon>Ascomycota</taxon>
        <taxon>Pezizomycotina</taxon>
        <taxon>Sordariomycetes</taxon>
        <taxon>Sordariomycetidae</taxon>
        <taxon>Magnaporthales</taxon>
        <taxon>Magnaporthaceae</taxon>
        <taxon>Gaeumannomyces</taxon>
    </lineage>
</organism>
<gene>
    <name evidence="2" type="primary">20342626</name>
    <name evidence="1" type="ORF">GGTG_02168</name>
</gene>
<accession>J3NLL9</accession>
<evidence type="ECO:0000313" key="2">
    <source>
        <dbReference type="EnsemblFungi" id="EJT82194"/>
    </source>
</evidence>
<reference evidence="2" key="5">
    <citation type="submission" date="2018-04" db="UniProtKB">
        <authorList>
            <consortium name="EnsemblFungi"/>
        </authorList>
    </citation>
    <scope>IDENTIFICATION</scope>
    <source>
        <strain evidence="2">R3-111a-1</strain>
    </source>
</reference>
<dbReference type="HOGENOM" id="CLU_667392_0_0_1"/>
<dbReference type="EMBL" id="GL385395">
    <property type="protein sequence ID" value="EJT82194.1"/>
    <property type="molecule type" value="Genomic_DNA"/>
</dbReference>
<reference evidence="3" key="1">
    <citation type="submission" date="2010-07" db="EMBL/GenBank/DDBJ databases">
        <title>The genome sequence of Gaeumannomyces graminis var. tritici strain R3-111a-1.</title>
        <authorList>
            <consortium name="The Broad Institute Genome Sequencing Platform"/>
            <person name="Ma L.-J."/>
            <person name="Dead R."/>
            <person name="Young S."/>
            <person name="Zeng Q."/>
            <person name="Koehrsen M."/>
            <person name="Alvarado L."/>
            <person name="Berlin A."/>
            <person name="Chapman S.B."/>
            <person name="Chen Z."/>
            <person name="Freedman E."/>
            <person name="Gellesch M."/>
            <person name="Goldberg J."/>
            <person name="Griggs A."/>
            <person name="Gujja S."/>
            <person name="Heilman E.R."/>
            <person name="Heiman D."/>
            <person name="Hepburn T."/>
            <person name="Howarth C."/>
            <person name="Jen D."/>
            <person name="Larson L."/>
            <person name="Mehta T."/>
            <person name="Neiman D."/>
            <person name="Pearson M."/>
            <person name="Roberts A."/>
            <person name="Saif S."/>
            <person name="Shea T."/>
            <person name="Shenoy N."/>
            <person name="Sisk P."/>
            <person name="Stolte C."/>
            <person name="Sykes S."/>
            <person name="Walk T."/>
            <person name="White J."/>
            <person name="Yandava C."/>
            <person name="Haas B."/>
            <person name="Nusbaum C."/>
            <person name="Birren B."/>
        </authorList>
    </citation>
    <scope>NUCLEOTIDE SEQUENCE [LARGE SCALE GENOMIC DNA]</scope>
    <source>
        <strain evidence="3">R3-111a-1</strain>
    </source>
</reference>
<reference evidence="1" key="2">
    <citation type="submission" date="2010-07" db="EMBL/GenBank/DDBJ databases">
        <authorList>
            <consortium name="The Broad Institute Genome Sequencing Platform"/>
            <consortium name="Broad Institute Genome Sequencing Center for Infectious Disease"/>
            <person name="Ma L.-J."/>
            <person name="Dead R."/>
            <person name="Young S."/>
            <person name="Zeng Q."/>
            <person name="Koehrsen M."/>
            <person name="Alvarado L."/>
            <person name="Berlin A."/>
            <person name="Chapman S.B."/>
            <person name="Chen Z."/>
            <person name="Freedman E."/>
            <person name="Gellesch M."/>
            <person name="Goldberg J."/>
            <person name="Griggs A."/>
            <person name="Gujja S."/>
            <person name="Heilman E.R."/>
            <person name="Heiman D."/>
            <person name="Hepburn T."/>
            <person name="Howarth C."/>
            <person name="Jen D."/>
            <person name="Larson L."/>
            <person name="Mehta T."/>
            <person name="Neiman D."/>
            <person name="Pearson M."/>
            <person name="Roberts A."/>
            <person name="Saif S."/>
            <person name="Shea T."/>
            <person name="Shenoy N."/>
            <person name="Sisk P."/>
            <person name="Stolte C."/>
            <person name="Sykes S."/>
            <person name="Walk T."/>
            <person name="White J."/>
            <person name="Yandava C."/>
            <person name="Haas B."/>
            <person name="Nusbaum C."/>
            <person name="Birren B."/>
        </authorList>
    </citation>
    <scope>NUCLEOTIDE SEQUENCE</scope>
    <source>
        <strain evidence="1">R3-111a-1</strain>
    </source>
</reference>
<protein>
    <submittedName>
        <fullName evidence="1 2">Uncharacterized protein</fullName>
    </submittedName>
</protein>
<evidence type="ECO:0000313" key="1">
    <source>
        <dbReference type="EMBL" id="EJT82194.1"/>
    </source>
</evidence>
<dbReference type="GeneID" id="20342626"/>
<dbReference type="eggNOG" id="ENOG502T0B0">
    <property type="taxonomic scope" value="Eukaryota"/>
</dbReference>
<dbReference type="OrthoDB" id="5292533at2759"/>
<reference evidence="1" key="3">
    <citation type="submission" date="2010-09" db="EMBL/GenBank/DDBJ databases">
        <title>Annotation of Gaeumannomyces graminis var. tritici R3-111a-1.</title>
        <authorList>
            <consortium name="The Broad Institute Genome Sequencing Platform"/>
            <person name="Ma L.-J."/>
            <person name="Dead R."/>
            <person name="Young S.K."/>
            <person name="Zeng Q."/>
            <person name="Gargeya S."/>
            <person name="Fitzgerald M."/>
            <person name="Haas B."/>
            <person name="Abouelleil A."/>
            <person name="Alvarado L."/>
            <person name="Arachchi H.M."/>
            <person name="Berlin A."/>
            <person name="Brown A."/>
            <person name="Chapman S.B."/>
            <person name="Chen Z."/>
            <person name="Dunbar C."/>
            <person name="Freedman E."/>
            <person name="Gearin G."/>
            <person name="Gellesch M."/>
            <person name="Goldberg J."/>
            <person name="Griggs A."/>
            <person name="Gujja S."/>
            <person name="Heiman D."/>
            <person name="Howarth C."/>
            <person name="Larson L."/>
            <person name="Lui A."/>
            <person name="MacDonald P.J.P."/>
            <person name="Mehta T."/>
            <person name="Montmayeur A."/>
            <person name="Murphy C."/>
            <person name="Neiman D."/>
            <person name="Pearson M."/>
            <person name="Priest M."/>
            <person name="Roberts A."/>
            <person name="Saif S."/>
            <person name="Shea T."/>
            <person name="Shenoy N."/>
            <person name="Sisk P."/>
            <person name="Stolte C."/>
            <person name="Sykes S."/>
            <person name="Yandava C."/>
            <person name="Wortman J."/>
            <person name="Nusbaum C."/>
            <person name="Birren B."/>
        </authorList>
    </citation>
    <scope>NUCLEOTIDE SEQUENCE</scope>
    <source>
        <strain evidence="1">R3-111a-1</strain>
    </source>
</reference>
<dbReference type="VEuPathDB" id="FungiDB:GGTG_02168"/>